<reference evidence="2" key="1">
    <citation type="submission" date="2019-09" db="EMBL/GenBank/DDBJ databases">
        <authorList>
            <person name="Li J."/>
        </authorList>
    </citation>
    <scope>NUCLEOTIDE SEQUENCE [LARGE SCALE GENOMIC DNA]</scope>
    <source>
        <strain evidence="2">JCM 14732</strain>
    </source>
</reference>
<comment type="caution">
    <text evidence="2">The sequence shown here is derived from an EMBL/GenBank/DDBJ whole genome shotgun (WGS) entry which is preliminary data.</text>
</comment>
<dbReference type="EMBL" id="SDPQ02000003">
    <property type="protein sequence ID" value="KAA1395185.1"/>
    <property type="molecule type" value="Genomic_DNA"/>
</dbReference>
<evidence type="ECO:0000313" key="2">
    <source>
        <dbReference type="EMBL" id="KAA1395185.1"/>
    </source>
</evidence>
<organism evidence="2 3">
    <name type="scientific">Aeromicrobium ginsengisoli</name>
    <dbReference type="NCBI Taxonomy" id="363867"/>
    <lineage>
        <taxon>Bacteria</taxon>
        <taxon>Bacillati</taxon>
        <taxon>Actinomycetota</taxon>
        <taxon>Actinomycetes</taxon>
        <taxon>Propionibacteriales</taxon>
        <taxon>Nocardioidaceae</taxon>
        <taxon>Aeromicrobium</taxon>
    </lineage>
</organism>
<sequence>MSSGRTWGRRHVPWYRRITRGHVGLAAVVVLLFLLLFFVIQASRANSSLRLAANQAEVLQSQIVAGDDASARITLRQLQQSTARAADTTDGPMWKVGSKLPFIGKNIDAVQTVSQVTHDIATDALPPVVALSNQINLNTFSPKNGKINIAEIRKIAPSVKTATAALTAAQKDLSGIDATSLLAPLRGPVETIQDKVDNAQSAAKSSNLAAELLPTMLGGKGTRRYMLLIQNNAEIRSTGGIPGSFAILKAKNGKLSMGEQGALKDLPPFDEPVLKMTKNESTVFTPTLVTNLLDTTVTPDFPRTGEIVRAMVEKGLDLNVDGVISVDPVALSYVLAGTGPVPVANGTLNQYNAVPLLLNQTYALQPDRDKQDDIFKVSARAIFDVMKSGRGEPRLVIDGLVQAASENRLMVWSSHKDEQRRLLDSPLSGELSGNGGKTPHVGMYIGDAASTKMEYYLEYSTTLRSDRCLQGGVQQLSTSTELTSTAPLKAASLPVAVTGDGAYTPRGTMRLIIRFYSPYAGGFTDVRLDGKPQTVYADSHRGRNVTKVLLTLKPGRTYTITTSMISGRNEPNDPVFSTTPGVQRTPNDVVVKSACS</sequence>
<dbReference type="AlphaFoldDB" id="A0A5M4F9Y1"/>
<feature type="transmembrane region" description="Helical" evidence="1">
    <location>
        <begin position="21"/>
        <end position="40"/>
    </location>
</feature>
<dbReference type="Pfam" id="PF13196">
    <property type="entry name" value="DUF4012"/>
    <property type="match status" value="1"/>
</dbReference>
<proteinExistence type="predicted"/>
<keyword evidence="3" id="KW-1185">Reference proteome</keyword>
<protein>
    <submittedName>
        <fullName evidence="2">DUF4012 domain-containing protein</fullName>
    </submittedName>
</protein>
<keyword evidence="1" id="KW-0472">Membrane</keyword>
<dbReference type="OrthoDB" id="3203519at2"/>
<evidence type="ECO:0000256" key="1">
    <source>
        <dbReference type="SAM" id="Phobius"/>
    </source>
</evidence>
<name>A0A5M4F9Y1_9ACTN</name>
<keyword evidence="1" id="KW-1133">Transmembrane helix</keyword>
<gene>
    <name evidence="2" type="ORF">ESP70_013500</name>
</gene>
<evidence type="ECO:0000313" key="3">
    <source>
        <dbReference type="Proteomes" id="UP000380867"/>
    </source>
</evidence>
<dbReference type="InterPro" id="IPR025101">
    <property type="entry name" value="DUF4012"/>
</dbReference>
<dbReference type="Proteomes" id="UP000380867">
    <property type="component" value="Unassembled WGS sequence"/>
</dbReference>
<keyword evidence="1" id="KW-0812">Transmembrane</keyword>
<accession>A0A5M4F9Y1</accession>